<evidence type="ECO:0000313" key="1">
    <source>
        <dbReference type="EMBL" id="KAF1763697.1"/>
    </source>
</evidence>
<dbReference type="EMBL" id="WUAV01000002">
    <property type="protein sequence ID" value="KAF1763697.1"/>
    <property type="molecule type" value="Genomic_DNA"/>
</dbReference>
<dbReference type="GeneID" id="78773670"/>
<comment type="caution">
    <text evidence="1">The sequence shown here is derived from an EMBL/GenBank/DDBJ whole genome shotgun (WGS) entry which is preliminary data.</text>
</comment>
<evidence type="ECO:0000313" key="2">
    <source>
        <dbReference type="Proteomes" id="UP000483820"/>
    </source>
</evidence>
<gene>
    <name evidence="1" type="ORF">GCK72_003642</name>
</gene>
<sequence>MYLPKQIQKLLSSGLIRSGSLLDSHFLFDSWIAWMNDRNYNDSKNNCVRCGYRIVHDCSGTKTTRGFSVELGESFKIISLASQMFQRPETISPDTILAAIKGNTIAFNIFMKSSPGKPTYLTTSGDGSRFRSTPPIMAPIMIPAIVISSNMFLVSHDVHRFTVLFVDIPIFGGAGNKT</sequence>
<organism evidence="1 2">
    <name type="scientific">Caenorhabditis remanei</name>
    <name type="common">Caenorhabditis vulgaris</name>
    <dbReference type="NCBI Taxonomy" id="31234"/>
    <lineage>
        <taxon>Eukaryota</taxon>
        <taxon>Metazoa</taxon>
        <taxon>Ecdysozoa</taxon>
        <taxon>Nematoda</taxon>
        <taxon>Chromadorea</taxon>
        <taxon>Rhabditida</taxon>
        <taxon>Rhabditina</taxon>
        <taxon>Rhabditomorpha</taxon>
        <taxon>Rhabditoidea</taxon>
        <taxon>Rhabditidae</taxon>
        <taxon>Peloderinae</taxon>
        <taxon>Caenorhabditis</taxon>
    </lineage>
</organism>
<name>A0A6A5H8Y6_CAERE</name>
<protein>
    <submittedName>
        <fullName evidence="1">Uncharacterized protein</fullName>
    </submittedName>
</protein>
<proteinExistence type="predicted"/>
<dbReference type="Proteomes" id="UP000483820">
    <property type="component" value="Chromosome II"/>
</dbReference>
<reference evidence="1 2" key="1">
    <citation type="submission" date="2019-12" db="EMBL/GenBank/DDBJ databases">
        <title>Chromosome-level assembly of the Caenorhabditis remanei genome.</title>
        <authorList>
            <person name="Teterina A.A."/>
            <person name="Willis J.H."/>
            <person name="Phillips P.C."/>
        </authorList>
    </citation>
    <scope>NUCLEOTIDE SEQUENCE [LARGE SCALE GENOMIC DNA]</scope>
    <source>
        <strain evidence="1 2">PX506</strain>
        <tissue evidence="1">Whole organism</tissue>
    </source>
</reference>
<dbReference type="AlphaFoldDB" id="A0A6A5H8Y6"/>
<accession>A0A6A5H8Y6</accession>
<dbReference type="KEGG" id="crq:GCK72_003642"/>
<dbReference type="RefSeq" id="XP_053588360.1">
    <property type="nucleotide sequence ID" value="XM_053724166.1"/>
</dbReference>
<dbReference type="CTD" id="78773670"/>